<keyword evidence="2" id="KW-1185">Reference proteome</keyword>
<gene>
    <name evidence="1" type="ORF">B0H63DRAFT_112763</name>
</gene>
<dbReference type="AlphaFoldDB" id="A0AAE0NZ76"/>
<reference evidence="1" key="2">
    <citation type="submission" date="2023-06" db="EMBL/GenBank/DDBJ databases">
        <authorList>
            <consortium name="Lawrence Berkeley National Laboratory"/>
            <person name="Haridas S."/>
            <person name="Hensen N."/>
            <person name="Bonometti L."/>
            <person name="Westerberg I."/>
            <person name="Brannstrom I.O."/>
            <person name="Guillou S."/>
            <person name="Cros-Aarteil S."/>
            <person name="Calhoun S."/>
            <person name="Kuo A."/>
            <person name="Mondo S."/>
            <person name="Pangilinan J."/>
            <person name="Riley R."/>
            <person name="LaButti K."/>
            <person name="Andreopoulos B."/>
            <person name="Lipzen A."/>
            <person name="Chen C."/>
            <person name="Yanf M."/>
            <person name="Daum C."/>
            <person name="Ng V."/>
            <person name="Clum A."/>
            <person name="Steindorff A."/>
            <person name="Ohm R."/>
            <person name="Martin F."/>
            <person name="Silar P."/>
            <person name="Natvig D."/>
            <person name="Lalanne C."/>
            <person name="Gautier V."/>
            <person name="Ament-velasquez S.L."/>
            <person name="Kruys A."/>
            <person name="Hutchinson M.I."/>
            <person name="Powell A.J."/>
            <person name="Barry K."/>
            <person name="Miller A.N."/>
            <person name="Grigoriev I.V."/>
            <person name="Debuchy R."/>
            <person name="Gladieux P."/>
            <person name="Thoren M.H."/>
            <person name="Johannesson H."/>
        </authorList>
    </citation>
    <scope>NUCLEOTIDE SEQUENCE</scope>
    <source>
        <strain evidence="1">CBS 232.78</strain>
    </source>
</reference>
<protein>
    <submittedName>
        <fullName evidence="1">Uncharacterized protein</fullName>
    </submittedName>
</protein>
<organism evidence="1 2">
    <name type="scientific">Podospora didyma</name>
    <dbReference type="NCBI Taxonomy" id="330526"/>
    <lineage>
        <taxon>Eukaryota</taxon>
        <taxon>Fungi</taxon>
        <taxon>Dikarya</taxon>
        <taxon>Ascomycota</taxon>
        <taxon>Pezizomycotina</taxon>
        <taxon>Sordariomycetes</taxon>
        <taxon>Sordariomycetidae</taxon>
        <taxon>Sordariales</taxon>
        <taxon>Podosporaceae</taxon>
        <taxon>Podospora</taxon>
    </lineage>
</organism>
<accession>A0AAE0NZ76</accession>
<evidence type="ECO:0000313" key="2">
    <source>
        <dbReference type="Proteomes" id="UP001285441"/>
    </source>
</evidence>
<sequence>MEALYLFFYLLPCRNLTSNSSRQPSLIYDSSIRRNRKPDHLSFRFADVAFSSSNNYTQSPSSKARERIQDLKPAQHPLPPGSFHRLPKARSFFTFVSICAFKLENSCNSLGSVSLRICRSSIDRMPTTPLLTTIHLNPHQPCNQLCSMLQCRSQPKDYKAKRRGRLLCHIECQAIFAKHISSTHTSFYTSNTCRTTLACVLLCFAG</sequence>
<name>A0AAE0NZ76_9PEZI</name>
<reference evidence="1" key="1">
    <citation type="journal article" date="2023" name="Mol. Phylogenet. Evol.">
        <title>Genome-scale phylogeny and comparative genomics of the fungal order Sordariales.</title>
        <authorList>
            <person name="Hensen N."/>
            <person name="Bonometti L."/>
            <person name="Westerberg I."/>
            <person name="Brannstrom I.O."/>
            <person name="Guillou S."/>
            <person name="Cros-Aarteil S."/>
            <person name="Calhoun S."/>
            <person name="Haridas S."/>
            <person name="Kuo A."/>
            <person name="Mondo S."/>
            <person name="Pangilinan J."/>
            <person name="Riley R."/>
            <person name="LaButti K."/>
            <person name="Andreopoulos B."/>
            <person name="Lipzen A."/>
            <person name="Chen C."/>
            <person name="Yan M."/>
            <person name="Daum C."/>
            <person name="Ng V."/>
            <person name="Clum A."/>
            <person name="Steindorff A."/>
            <person name="Ohm R.A."/>
            <person name="Martin F."/>
            <person name="Silar P."/>
            <person name="Natvig D.O."/>
            <person name="Lalanne C."/>
            <person name="Gautier V."/>
            <person name="Ament-Velasquez S.L."/>
            <person name="Kruys A."/>
            <person name="Hutchinson M.I."/>
            <person name="Powell A.J."/>
            <person name="Barry K."/>
            <person name="Miller A.N."/>
            <person name="Grigoriev I.V."/>
            <person name="Debuchy R."/>
            <person name="Gladieux P."/>
            <person name="Hiltunen Thoren M."/>
            <person name="Johannesson H."/>
        </authorList>
    </citation>
    <scope>NUCLEOTIDE SEQUENCE</scope>
    <source>
        <strain evidence="1">CBS 232.78</strain>
    </source>
</reference>
<evidence type="ECO:0000313" key="1">
    <source>
        <dbReference type="EMBL" id="KAK3390376.1"/>
    </source>
</evidence>
<dbReference type="EMBL" id="JAULSW010000002">
    <property type="protein sequence ID" value="KAK3390376.1"/>
    <property type="molecule type" value="Genomic_DNA"/>
</dbReference>
<comment type="caution">
    <text evidence="1">The sequence shown here is derived from an EMBL/GenBank/DDBJ whole genome shotgun (WGS) entry which is preliminary data.</text>
</comment>
<dbReference type="Proteomes" id="UP001285441">
    <property type="component" value="Unassembled WGS sequence"/>
</dbReference>
<proteinExistence type="predicted"/>